<evidence type="ECO:0000313" key="18">
    <source>
        <dbReference type="Proteomes" id="UP000663846"/>
    </source>
</evidence>
<proteinExistence type="predicted"/>
<dbReference type="PROSITE" id="PS50112">
    <property type="entry name" value="PAS"/>
    <property type="match status" value="3"/>
</dbReference>
<evidence type="ECO:0000256" key="13">
    <source>
        <dbReference type="ARBA" id="ARBA00023163"/>
    </source>
</evidence>
<name>A0A8H2WM69_9AGAM</name>
<keyword evidence="2" id="KW-0716">Sensory transduction</keyword>
<dbReference type="FunFam" id="3.30.450.20:FF:000092">
    <property type="entry name" value="Related to white collar 1 protein"/>
    <property type="match status" value="1"/>
</dbReference>
<keyword evidence="11" id="KW-0238">DNA-binding</keyword>
<evidence type="ECO:0000256" key="9">
    <source>
        <dbReference type="ARBA" id="ARBA00022991"/>
    </source>
</evidence>
<accession>A0A8H2WM69</accession>
<feature type="compositionally biased region" description="Polar residues" evidence="15">
    <location>
        <begin position="1"/>
        <end position="14"/>
    </location>
</feature>
<feature type="domain" description="PAS" evidence="16">
    <location>
        <begin position="664"/>
        <end position="717"/>
    </location>
</feature>
<feature type="compositionally biased region" description="Low complexity" evidence="15">
    <location>
        <begin position="15"/>
        <end position="53"/>
    </location>
</feature>
<feature type="region of interest" description="Disordered" evidence="15">
    <location>
        <begin position="195"/>
        <end position="225"/>
    </location>
</feature>
<evidence type="ECO:0000256" key="10">
    <source>
        <dbReference type="ARBA" id="ARBA00023015"/>
    </source>
</evidence>
<dbReference type="GO" id="GO:0009881">
    <property type="term" value="F:photoreceptor activity"/>
    <property type="evidence" value="ECO:0007669"/>
    <property type="project" value="UniProtKB-KW"/>
</dbReference>
<evidence type="ECO:0000256" key="11">
    <source>
        <dbReference type="ARBA" id="ARBA00023125"/>
    </source>
</evidence>
<keyword evidence="5" id="KW-0479">Metal-binding</keyword>
<dbReference type="InterPro" id="IPR035965">
    <property type="entry name" value="PAS-like_dom_sf"/>
</dbReference>
<feature type="domain" description="PAS" evidence="16">
    <location>
        <begin position="351"/>
        <end position="373"/>
    </location>
</feature>
<dbReference type="NCBIfam" id="TIGR00229">
    <property type="entry name" value="sensory_box"/>
    <property type="match status" value="1"/>
</dbReference>
<dbReference type="SUPFAM" id="SSF55785">
    <property type="entry name" value="PYP-like sensor domain (PAS domain)"/>
    <property type="match status" value="2"/>
</dbReference>
<evidence type="ECO:0000256" key="5">
    <source>
        <dbReference type="ARBA" id="ARBA00022723"/>
    </source>
</evidence>
<evidence type="ECO:0000256" key="12">
    <source>
        <dbReference type="ARBA" id="ARBA00023159"/>
    </source>
</evidence>
<keyword evidence="12" id="KW-0010">Activator</keyword>
<dbReference type="CDD" id="cd00130">
    <property type="entry name" value="PAS"/>
    <property type="match status" value="2"/>
</dbReference>
<dbReference type="SMART" id="SM00091">
    <property type="entry name" value="PAS"/>
    <property type="match status" value="3"/>
</dbReference>
<evidence type="ECO:0000256" key="1">
    <source>
        <dbReference type="ARBA" id="ARBA00022543"/>
    </source>
</evidence>
<feature type="compositionally biased region" description="Low complexity" evidence="15">
    <location>
        <begin position="60"/>
        <end position="89"/>
    </location>
</feature>
<evidence type="ECO:0000313" key="17">
    <source>
        <dbReference type="EMBL" id="CAE6395843.1"/>
    </source>
</evidence>
<keyword evidence="9" id="KW-0157">Chromophore</keyword>
<evidence type="ECO:0000256" key="6">
    <source>
        <dbReference type="ARBA" id="ARBA00022737"/>
    </source>
</evidence>
<dbReference type="PANTHER" id="PTHR47429">
    <property type="entry name" value="PROTEIN TWIN LOV 1"/>
    <property type="match status" value="1"/>
</dbReference>
<protein>
    <recommendedName>
        <fullName evidence="16">PAS domain-containing protein</fullName>
    </recommendedName>
</protein>
<comment type="caution">
    <text evidence="17">The sequence shown here is derived from an EMBL/GenBank/DDBJ whole genome shotgun (WGS) entry which is preliminary data.</text>
</comment>
<dbReference type="EMBL" id="CAJMWS010000299">
    <property type="protein sequence ID" value="CAE6395843.1"/>
    <property type="molecule type" value="Genomic_DNA"/>
</dbReference>
<evidence type="ECO:0000256" key="14">
    <source>
        <dbReference type="ARBA" id="ARBA00023170"/>
    </source>
</evidence>
<evidence type="ECO:0000259" key="16">
    <source>
        <dbReference type="PROSITE" id="PS50112"/>
    </source>
</evidence>
<evidence type="ECO:0000256" key="7">
    <source>
        <dbReference type="ARBA" id="ARBA00022771"/>
    </source>
</evidence>
<feature type="region of interest" description="Disordered" evidence="15">
    <location>
        <begin position="876"/>
        <end position="899"/>
    </location>
</feature>
<feature type="compositionally biased region" description="Polar residues" evidence="15">
    <location>
        <begin position="99"/>
        <end position="110"/>
    </location>
</feature>
<dbReference type="InterPro" id="IPR000014">
    <property type="entry name" value="PAS"/>
</dbReference>
<organism evidence="17 18">
    <name type="scientific">Rhizoctonia solani</name>
    <dbReference type="NCBI Taxonomy" id="456999"/>
    <lineage>
        <taxon>Eukaryota</taxon>
        <taxon>Fungi</taxon>
        <taxon>Dikarya</taxon>
        <taxon>Basidiomycota</taxon>
        <taxon>Agaricomycotina</taxon>
        <taxon>Agaricomycetes</taxon>
        <taxon>Cantharellales</taxon>
        <taxon>Ceratobasidiaceae</taxon>
        <taxon>Rhizoctonia</taxon>
    </lineage>
</organism>
<evidence type="ECO:0000256" key="8">
    <source>
        <dbReference type="ARBA" id="ARBA00022833"/>
    </source>
</evidence>
<gene>
    <name evidence="17" type="ORF">RDB_LOCUS49856</name>
</gene>
<keyword evidence="13" id="KW-0804">Transcription</keyword>
<keyword evidence="14" id="KW-0675">Receptor</keyword>
<keyword evidence="6" id="KW-0677">Repeat</keyword>
<dbReference type="SMART" id="SM00086">
    <property type="entry name" value="PAC"/>
    <property type="match status" value="2"/>
</dbReference>
<keyword evidence="7" id="KW-0863">Zinc-finger</keyword>
<dbReference type="FunFam" id="3.30.450.20:FF:000064">
    <property type="entry name" value="Vivid PAS protein VVD"/>
    <property type="match status" value="1"/>
</dbReference>
<dbReference type="AlphaFoldDB" id="A0A8H2WM69"/>
<reference evidence="17" key="1">
    <citation type="submission" date="2021-01" db="EMBL/GenBank/DDBJ databases">
        <authorList>
            <person name="Kaushik A."/>
        </authorList>
    </citation>
    <scope>NUCLEOTIDE SEQUENCE</scope>
    <source>
        <strain evidence="17">AG1-1C</strain>
    </source>
</reference>
<keyword evidence="4" id="KW-0288">FMN</keyword>
<keyword evidence="1" id="KW-0600">Photoreceptor protein</keyword>
<dbReference type="Pfam" id="PF08447">
    <property type="entry name" value="PAS_3"/>
    <property type="match status" value="1"/>
</dbReference>
<evidence type="ECO:0000256" key="3">
    <source>
        <dbReference type="ARBA" id="ARBA00022630"/>
    </source>
</evidence>
<feature type="domain" description="PAS" evidence="16">
    <location>
        <begin position="515"/>
        <end position="588"/>
    </location>
</feature>
<keyword evidence="10" id="KW-0805">Transcription regulation</keyword>
<evidence type="ECO:0000256" key="4">
    <source>
        <dbReference type="ARBA" id="ARBA00022643"/>
    </source>
</evidence>
<keyword evidence="8" id="KW-0862">Zinc</keyword>
<evidence type="ECO:0000256" key="2">
    <source>
        <dbReference type="ARBA" id="ARBA00022606"/>
    </source>
</evidence>
<dbReference type="Pfam" id="PF13426">
    <property type="entry name" value="PAS_9"/>
    <property type="match status" value="1"/>
</dbReference>
<dbReference type="GO" id="GO:0008270">
    <property type="term" value="F:zinc ion binding"/>
    <property type="evidence" value="ECO:0007669"/>
    <property type="project" value="UniProtKB-KW"/>
</dbReference>
<evidence type="ECO:0000256" key="15">
    <source>
        <dbReference type="SAM" id="MobiDB-lite"/>
    </source>
</evidence>
<dbReference type="GO" id="GO:0005634">
    <property type="term" value="C:nucleus"/>
    <property type="evidence" value="ECO:0007669"/>
    <property type="project" value="TreeGrafter"/>
</dbReference>
<dbReference type="Proteomes" id="UP000663846">
    <property type="component" value="Unassembled WGS sequence"/>
</dbReference>
<feature type="region of interest" description="Disordered" evidence="15">
    <location>
        <begin position="1"/>
        <end position="110"/>
    </location>
</feature>
<dbReference type="InterPro" id="IPR001610">
    <property type="entry name" value="PAC"/>
</dbReference>
<dbReference type="PANTHER" id="PTHR47429:SF7">
    <property type="entry name" value="GATA-FACTOR"/>
    <property type="match status" value="1"/>
</dbReference>
<dbReference type="InterPro" id="IPR013655">
    <property type="entry name" value="PAS_fold_3"/>
</dbReference>
<dbReference type="GO" id="GO:0003677">
    <property type="term" value="F:DNA binding"/>
    <property type="evidence" value="ECO:0007669"/>
    <property type="project" value="UniProtKB-KW"/>
</dbReference>
<sequence length="899" mass="98196">MEDFSNYLTSTPPDMQSQSPNQQQHSHSQSPMQNQMAMHHQQQQALIQQMQQQQHHHIHSQQQQMQSHQMQPSQPQPQQSAPSQSQLPSGPFAYPPPTAQSTPSGMNSSQLTRPYAEVMGIDSSVFTTELSFQLPSFLTGPTVAPGGGGDVIPGSASNLGRSDSYSDGWYTGAAPNPHSSGSDMNLRAAGDYPGFSPYGIQSSQDEQYESSVHERSGMNPASFSQDEAYSNFTQGEMTLQSSQDVQPQLVQSSSMQSSNSTSYIPSNTSDGFQAPQVHRAPTQSPPQGNPIGPLPAASGAVMPGLYSTSGFDMLGVLARVASRPNPKIVLGPVDLTCSFTVVDIKRYDHPIVYASPTFHRLTGYEQHEIMGRNCRFLQAPNGKVERGSTRTYTDNAAVAHFKKSLSADKECQASLINYRKNGQPFINLVSIIPITWDSDDIRYHVGFQVDLVDQPHAILQTMRDGSYIVNYSLQSHPQPALSPGRDRLGALNPELRRIIASTMSTGGFSGEEHERQDLNMMLLENSDDFIHVLSLKGSFLYVSPSVRHILEYEPEELIGKSISDVTHPSDIVPVMRELKESSTIVQGGASGTGPVQKTVDLLLRVRRKTSGYVWIESQGRLHVEPGKGRKAIILSGRKKEVPRLQWSSIARAGGLGDKEFWVQMSVDGLVLIASSGVHDIMGYTPDEFLGTNLIVDHLLEEWKPSILARLAAAISPTRAISFASESTRHPEANLDPTAPEIARCVMISRQGQQITADICFYPPLASLDDGPPGTTPMTKAGPASLVCQVKVVSPDSTMGRPCSATMTSMPGSSSAAASDFIQSGVTDQLQGHIVHDLTSNVFEELETTRSTSWQYELQQLKISNKRMKDEVDSLVERLSGEGNTTGGRRRRTRDAMESE</sequence>
<dbReference type="Gene3D" id="3.30.450.20">
    <property type="entry name" value="PAS domain"/>
    <property type="match status" value="2"/>
</dbReference>
<keyword evidence="3" id="KW-0285">Flavoprotein</keyword>
<feature type="compositionally biased region" description="Low complexity" evidence="15">
    <location>
        <begin position="246"/>
        <end position="262"/>
    </location>
</feature>
<feature type="region of interest" description="Disordered" evidence="15">
    <location>
        <begin position="238"/>
        <end position="296"/>
    </location>
</feature>